<gene>
    <name evidence="2" type="ORF">DXZ20_26385</name>
</gene>
<dbReference type="EMBL" id="QXHD01000004">
    <property type="protein sequence ID" value="NEZ59108.1"/>
    <property type="molecule type" value="Genomic_DNA"/>
</dbReference>
<dbReference type="PANTHER" id="PTHR45527">
    <property type="entry name" value="NONRIBOSOMAL PEPTIDE SYNTHETASE"/>
    <property type="match status" value="1"/>
</dbReference>
<dbReference type="InterPro" id="IPR000873">
    <property type="entry name" value="AMP-dep_synth/lig_dom"/>
</dbReference>
<sequence length="129" mass="14775">MDRRGEFLRVWRINQLTTQSLHQLLATWNNTAVDYPQVCLHQLFEQQVERTPDAIAISFEGTQLTYRLLNQRANQLAHYLQRLTITPDTLVGICIERSLEMIVGILGILKAGAAYVPFDPGYPSDRLAY</sequence>
<dbReference type="GO" id="GO:0031177">
    <property type="term" value="F:phosphopantetheine binding"/>
    <property type="evidence" value="ECO:0007669"/>
    <property type="project" value="TreeGrafter"/>
</dbReference>
<organism evidence="2 3">
    <name type="scientific">Adonisia turfae CCMR0081</name>
    <dbReference type="NCBI Taxonomy" id="2292702"/>
    <lineage>
        <taxon>Bacteria</taxon>
        <taxon>Bacillati</taxon>
        <taxon>Cyanobacteriota</taxon>
        <taxon>Adonisia</taxon>
        <taxon>Adonisia turfae</taxon>
    </lineage>
</organism>
<dbReference type="Gene3D" id="3.40.50.12780">
    <property type="entry name" value="N-terminal domain of ligase-like"/>
    <property type="match status" value="1"/>
</dbReference>
<dbReference type="SUPFAM" id="SSF56801">
    <property type="entry name" value="Acetyl-CoA synthetase-like"/>
    <property type="match status" value="1"/>
</dbReference>
<evidence type="ECO:0000259" key="1">
    <source>
        <dbReference type="Pfam" id="PF00501"/>
    </source>
</evidence>
<name>A0A6M0RSA6_9CYAN</name>
<dbReference type="Proteomes" id="UP000481033">
    <property type="component" value="Unassembled WGS sequence"/>
</dbReference>
<dbReference type="GO" id="GO:0044550">
    <property type="term" value="P:secondary metabolite biosynthetic process"/>
    <property type="evidence" value="ECO:0007669"/>
    <property type="project" value="TreeGrafter"/>
</dbReference>
<evidence type="ECO:0000313" key="2">
    <source>
        <dbReference type="EMBL" id="NEZ59108.1"/>
    </source>
</evidence>
<accession>A0A6M0RSA6</accession>
<dbReference type="GO" id="GO:0043041">
    <property type="term" value="P:amino acid activation for nonribosomal peptide biosynthetic process"/>
    <property type="evidence" value="ECO:0007669"/>
    <property type="project" value="TreeGrafter"/>
</dbReference>
<dbReference type="GO" id="GO:0005829">
    <property type="term" value="C:cytosol"/>
    <property type="evidence" value="ECO:0007669"/>
    <property type="project" value="TreeGrafter"/>
</dbReference>
<reference evidence="2 3" key="1">
    <citation type="journal article" date="2020" name="Microb. Ecol.">
        <title>Ecogenomics of the Marine Benthic Filamentous Cyanobacterium Adonisia.</title>
        <authorList>
            <person name="Walter J.M."/>
            <person name="Coutinho F.H."/>
            <person name="Leomil L."/>
            <person name="Hargreaves P.I."/>
            <person name="Campeao M.E."/>
            <person name="Vieira V.V."/>
            <person name="Silva B.S."/>
            <person name="Fistarol G.O."/>
            <person name="Salomon P.S."/>
            <person name="Sawabe T."/>
            <person name="Mino S."/>
            <person name="Hosokawa M."/>
            <person name="Miyashita H."/>
            <person name="Maruyama F."/>
            <person name="van Verk M.C."/>
            <person name="Dutilh B.E."/>
            <person name="Thompson C.C."/>
            <person name="Thompson F.L."/>
        </authorList>
    </citation>
    <scope>NUCLEOTIDE SEQUENCE [LARGE SCALE GENOMIC DNA]</scope>
    <source>
        <strain evidence="2 3">CCMR0081</strain>
    </source>
</reference>
<dbReference type="PANTHER" id="PTHR45527:SF14">
    <property type="entry name" value="PLIPASTATIN SYNTHASE SUBUNIT B"/>
    <property type="match status" value="1"/>
</dbReference>
<keyword evidence="3" id="KW-1185">Reference proteome</keyword>
<protein>
    <submittedName>
        <fullName evidence="2">Non-ribosomal peptide synthetase</fullName>
    </submittedName>
</protein>
<evidence type="ECO:0000313" key="3">
    <source>
        <dbReference type="Proteomes" id="UP000481033"/>
    </source>
</evidence>
<proteinExistence type="predicted"/>
<dbReference type="Pfam" id="PF00501">
    <property type="entry name" value="AMP-binding"/>
    <property type="match status" value="1"/>
</dbReference>
<dbReference type="AlphaFoldDB" id="A0A6M0RSA6"/>
<feature type="non-terminal residue" evidence="2">
    <location>
        <position position="129"/>
    </location>
</feature>
<comment type="caution">
    <text evidence="2">The sequence shown here is derived from an EMBL/GenBank/DDBJ whole genome shotgun (WGS) entry which is preliminary data.</text>
</comment>
<feature type="domain" description="AMP-dependent synthetase/ligase" evidence="1">
    <location>
        <begin position="44"/>
        <end position="129"/>
    </location>
</feature>
<dbReference type="InterPro" id="IPR042099">
    <property type="entry name" value="ANL_N_sf"/>
</dbReference>